<organism evidence="2">
    <name type="scientific">marine sediment metagenome</name>
    <dbReference type="NCBI Taxonomy" id="412755"/>
    <lineage>
        <taxon>unclassified sequences</taxon>
        <taxon>metagenomes</taxon>
        <taxon>ecological metagenomes</taxon>
    </lineage>
</organism>
<evidence type="ECO:0000256" key="1">
    <source>
        <dbReference type="SAM" id="MobiDB-lite"/>
    </source>
</evidence>
<proteinExistence type="predicted"/>
<protein>
    <recommendedName>
        <fullName evidence="3">DNA methylase N-4/N-6 domain-containing protein</fullName>
    </recommendedName>
</protein>
<accession>X1GI86</accession>
<sequence>EPAHQRGKNYTHRDGTTSLTSSKAVKEGGWNELPALRIKGIETIGWSDCGCDAGWDSGVVLDPFCGRGTTGKDK</sequence>
<reference evidence="2" key="1">
    <citation type="journal article" date="2014" name="Front. Microbiol.">
        <title>High frequency of phylogenetically diverse reductive dehalogenase-homologous genes in deep subseafloor sedimentary metagenomes.</title>
        <authorList>
            <person name="Kawai M."/>
            <person name="Futagami T."/>
            <person name="Toyoda A."/>
            <person name="Takaki Y."/>
            <person name="Nishi S."/>
            <person name="Hori S."/>
            <person name="Arai W."/>
            <person name="Tsubouchi T."/>
            <person name="Morono Y."/>
            <person name="Uchiyama I."/>
            <person name="Ito T."/>
            <person name="Fujiyama A."/>
            <person name="Inagaki F."/>
            <person name="Takami H."/>
        </authorList>
    </citation>
    <scope>NUCLEOTIDE SEQUENCE</scope>
    <source>
        <strain evidence="2">Expedition CK06-06</strain>
    </source>
</reference>
<name>X1GI86_9ZZZZ</name>
<dbReference type="EMBL" id="BARU01012753">
    <property type="protein sequence ID" value="GAH44525.1"/>
    <property type="molecule type" value="Genomic_DNA"/>
</dbReference>
<dbReference type="AlphaFoldDB" id="X1GI86"/>
<evidence type="ECO:0008006" key="3">
    <source>
        <dbReference type="Google" id="ProtNLM"/>
    </source>
</evidence>
<feature type="compositionally biased region" description="Basic residues" evidence="1">
    <location>
        <begin position="1"/>
        <end position="10"/>
    </location>
</feature>
<comment type="caution">
    <text evidence="2">The sequence shown here is derived from an EMBL/GenBank/DDBJ whole genome shotgun (WGS) entry which is preliminary data.</text>
</comment>
<feature type="region of interest" description="Disordered" evidence="1">
    <location>
        <begin position="1"/>
        <end position="25"/>
    </location>
</feature>
<evidence type="ECO:0000313" key="2">
    <source>
        <dbReference type="EMBL" id="GAH44525.1"/>
    </source>
</evidence>
<feature type="non-terminal residue" evidence="2">
    <location>
        <position position="1"/>
    </location>
</feature>
<gene>
    <name evidence="2" type="ORF">S03H2_23366</name>
</gene>